<proteinExistence type="predicted"/>
<accession>A0A975DJR9</accession>
<keyword evidence="1" id="KW-0614">Plasmid</keyword>
<sequence>MPNLYNKLCECIPLYATSPQYVHALNIQPVDDTESGYNIDLVSLDNFIQFGGIERAMDSNTRSLSGRRNNEKLFMAVLSHLKC</sequence>
<organism evidence="1 2">
    <name type="scientific">Pseudoalteromonas xiamenensis</name>
    <dbReference type="NCBI Taxonomy" id="882626"/>
    <lineage>
        <taxon>Bacteria</taxon>
        <taxon>Pseudomonadati</taxon>
        <taxon>Pseudomonadota</taxon>
        <taxon>Gammaproteobacteria</taxon>
        <taxon>Alteromonadales</taxon>
        <taxon>Pseudoalteromonadaceae</taxon>
        <taxon>Pseudoalteromonas</taxon>
    </lineage>
</organism>
<geneLocation type="plasmid" evidence="1 2">
    <name>unnamed4</name>
</geneLocation>
<dbReference type="RefSeq" id="WP_208844639.1">
    <property type="nucleotide sequence ID" value="NZ_CP072134.1"/>
</dbReference>
<reference evidence="1" key="1">
    <citation type="submission" date="2021-03" db="EMBL/GenBank/DDBJ databases">
        <title>Complete Genome of Pseudoalteromonas xiamenensis STKMTI.2, a new potential marine bacterium producing anti-Vibrio compounds.</title>
        <authorList>
            <person name="Handayani D.P."/>
            <person name="Isnansetyo A."/>
            <person name="Istiqomah I."/>
            <person name="Jumina J."/>
        </authorList>
    </citation>
    <scope>NUCLEOTIDE SEQUENCE</scope>
    <source>
        <strain evidence="1">STKMTI.2</strain>
        <plasmid evidence="1">unnamed4</plasmid>
    </source>
</reference>
<dbReference type="AlphaFoldDB" id="A0A975DJR9"/>
<gene>
    <name evidence="1" type="ORF">J5O05_17340</name>
</gene>
<protein>
    <submittedName>
        <fullName evidence="1">Uncharacterized protein</fullName>
    </submittedName>
</protein>
<keyword evidence="2" id="KW-1185">Reference proteome</keyword>
<evidence type="ECO:0000313" key="1">
    <source>
        <dbReference type="EMBL" id="QTH73020.1"/>
    </source>
</evidence>
<name>A0A975DJR9_9GAMM</name>
<dbReference type="KEGG" id="pxi:J5O05_17340"/>
<dbReference type="Proteomes" id="UP000664904">
    <property type="component" value="Plasmid unnamed4"/>
</dbReference>
<dbReference type="EMBL" id="CP072134">
    <property type="protein sequence ID" value="QTH73020.1"/>
    <property type="molecule type" value="Genomic_DNA"/>
</dbReference>
<evidence type="ECO:0000313" key="2">
    <source>
        <dbReference type="Proteomes" id="UP000664904"/>
    </source>
</evidence>